<reference evidence="6 7" key="1">
    <citation type="journal article" date="2014" name="PLoS Genet.">
        <title>Phylogenetically driven sequencing of extremely halophilic archaea reveals strategies for static and dynamic osmo-response.</title>
        <authorList>
            <person name="Becker E.A."/>
            <person name="Seitzer P.M."/>
            <person name="Tritt A."/>
            <person name="Larsen D."/>
            <person name="Krusor M."/>
            <person name="Yao A.I."/>
            <person name="Wu D."/>
            <person name="Madern D."/>
            <person name="Eisen J.A."/>
            <person name="Darling A.E."/>
            <person name="Facciotti M.T."/>
        </authorList>
    </citation>
    <scope>NUCLEOTIDE SEQUENCE [LARGE SCALE GENOMIC DNA]</scope>
    <source>
        <strain evidence="6 7">ATCC BAA-1512</strain>
    </source>
</reference>
<feature type="domain" description="Bacterioopsin transcriptional activator GAF and HTH associated" evidence="5">
    <location>
        <begin position="105"/>
        <end position="253"/>
    </location>
</feature>
<proteinExistence type="predicted"/>
<dbReference type="PATRIC" id="fig|662479.7.peg.1057"/>
<evidence type="ECO:0000256" key="1">
    <source>
        <dbReference type="ARBA" id="ARBA00023015"/>
    </source>
</evidence>
<dbReference type="Gene3D" id="3.30.450.40">
    <property type="match status" value="1"/>
</dbReference>
<evidence type="ECO:0000313" key="7">
    <source>
        <dbReference type="Proteomes" id="UP000011550"/>
    </source>
</evidence>
<keyword evidence="2" id="KW-0804">Transcription</keyword>
<keyword evidence="1" id="KW-0805">Transcription regulation</keyword>
<evidence type="ECO:0000259" key="5">
    <source>
        <dbReference type="Pfam" id="PF15915"/>
    </source>
</evidence>
<dbReference type="AlphaFoldDB" id="M0IM46"/>
<evidence type="ECO:0000313" key="6">
    <source>
        <dbReference type="EMBL" id="ELZ96509.1"/>
    </source>
</evidence>
<dbReference type="InterPro" id="IPR031803">
    <property type="entry name" value="BAT_GAF/HTH-assoc"/>
</dbReference>
<dbReference type="PANTHER" id="PTHR34236">
    <property type="entry name" value="DIMETHYL SULFOXIDE REDUCTASE TRANSCRIPTIONAL ACTIVATOR"/>
    <property type="match status" value="1"/>
</dbReference>
<evidence type="ECO:0000256" key="2">
    <source>
        <dbReference type="ARBA" id="ARBA00023163"/>
    </source>
</evidence>
<keyword evidence="7" id="KW-1185">Reference proteome</keyword>
<dbReference type="InterPro" id="IPR029016">
    <property type="entry name" value="GAF-like_dom_sf"/>
</dbReference>
<sequence length="316" mass="34942">MATKPPLFDLLTDAIETGEIQTVVDVLDDPDWVDHRGDALTYGFRSIAVVPAVADDRVEALFVVHANERDTVSNEDGLLTELGETVGYVIAATNRADAMLTERKTQLQLQLGGDRLSLTRLAKRVEREVGLTGVIPQSDGSVIAFVVTDAAPEEVVAAGEDVATRARPLSTNGTDHMFELRLPRESLFETLYASEATLRALHASKTQTTLTVEVPERIHVRSFVDALDANYPGSKLLSRRTHTDGVATPATFDSEIRDAWTDRQHEAIRAAHLAGFYEWPRRSTAAKLAETFDISPPTFQYHLRAAERKLVEYVFE</sequence>
<gene>
    <name evidence="6" type="ORF">C440_05158</name>
</gene>
<dbReference type="Pfam" id="PF01590">
    <property type="entry name" value="GAF"/>
    <property type="match status" value="1"/>
</dbReference>
<dbReference type="InterPro" id="IPR007050">
    <property type="entry name" value="HTH_bacterioopsin"/>
</dbReference>
<feature type="domain" description="HTH bat-type" evidence="4">
    <location>
        <begin position="261"/>
        <end position="312"/>
    </location>
</feature>
<name>M0IM46_9EURY</name>
<dbReference type="Pfam" id="PF04967">
    <property type="entry name" value="HTH_10"/>
    <property type="match status" value="1"/>
</dbReference>
<feature type="domain" description="GAF" evidence="3">
    <location>
        <begin position="13"/>
        <end position="87"/>
    </location>
</feature>
<dbReference type="EMBL" id="AOLN01000007">
    <property type="protein sequence ID" value="ELZ96509.1"/>
    <property type="molecule type" value="Genomic_DNA"/>
</dbReference>
<organism evidence="6 7">
    <name type="scientific">Haloferax mucosum ATCC BAA-1512</name>
    <dbReference type="NCBI Taxonomy" id="662479"/>
    <lineage>
        <taxon>Archaea</taxon>
        <taxon>Methanobacteriati</taxon>
        <taxon>Methanobacteriota</taxon>
        <taxon>Stenosarchaea group</taxon>
        <taxon>Halobacteria</taxon>
        <taxon>Halobacteriales</taxon>
        <taxon>Haloferacaceae</taxon>
        <taxon>Haloferax</taxon>
    </lineage>
</organism>
<dbReference type="PANTHER" id="PTHR34236:SF1">
    <property type="entry name" value="DIMETHYL SULFOXIDE REDUCTASE TRANSCRIPTIONAL ACTIVATOR"/>
    <property type="match status" value="1"/>
</dbReference>
<protein>
    <submittedName>
        <fullName evidence="6">Bacterio-opsin activator-like protein</fullName>
    </submittedName>
</protein>
<dbReference type="STRING" id="662479.C440_05158"/>
<dbReference type="Pfam" id="PF15915">
    <property type="entry name" value="BAT"/>
    <property type="match status" value="1"/>
</dbReference>
<dbReference type="InterPro" id="IPR003018">
    <property type="entry name" value="GAF"/>
</dbReference>
<evidence type="ECO:0000259" key="4">
    <source>
        <dbReference type="Pfam" id="PF04967"/>
    </source>
</evidence>
<comment type="caution">
    <text evidence="6">The sequence shown here is derived from an EMBL/GenBank/DDBJ whole genome shotgun (WGS) entry which is preliminary data.</text>
</comment>
<evidence type="ECO:0000259" key="3">
    <source>
        <dbReference type="Pfam" id="PF01590"/>
    </source>
</evidence>
<accession>M0IM46</accession>
<dbReference type="SUPFAM" id="SSF55781">
    <property type="entry name" value="GAF domain-like"/>
    <property type="match status" value="1"/>
</dbReference>
<dbReference type="Proteomes" id="UP000011550">
    <property type="component" value="Unassembled WGS sequence"/>
</dbReference>